<dbReference type="InterPro" id="IPR039634">
    <property type="entry name" value="Bul1-like"/>
</dbReference>
<dbReference type="Pfam" id="PF00339">
    <property type="entry name" value="Arrestin_N"/>
    <property type="match status" value="1"/>
</dbReference>
<name>A0A6A5XXV3_9PLEO</name>
<feature type="domain" description="Arrestin-like N-terminal" evidence="2">
    <location>
        <begin position="56"/>
        <end position="148"/>
    </location>
</feature>
<dbReference type="Proteomes" id="UP000799778">
    <property type="component" value="Unassembled WGS sequence"/>
</dbReference>
<keyword evidence="4" id="KW-1185">Reference proteome</keyword>
<dbReference type="InterPro" id="IPR011021">
    <property type="entry name" value="Arrestin-like_N"/>
</dbReference>
<dbReference type="PANTHER" id="PTHR31904">
    <property type="entry name" value="BYPASS OF STOP CODON PROTEIN 5-RELATED"/>
    <property type="match status" value="1"/>
</dbReference>
<dbReference type="Gene3D" id="2.60.40.640">
    <property type="match status" value="1"/>
</dbReference>
<evidence type="ECO:0000259" key="2">
    <source>
        <dbReference type="Pfam" id="PF00339"/>
    </source>
</evidence>
<dbReference type="InterPro" id="IPR014752">
    <property type="entry name" value="Arrestin-like_C"/>
</dbReference>
<protein>
    <submittedName>
        <fullName evidence="3">Arrestin</fullName>
    </submittedName>
</protein>
<evidence type="ECO:0000256" key="1">
    <source>
        <dbReference type="SAM" id="MobiDB-lite"/>
    </source>
</evidence>
<accession>A0A6A5XXV3</accession>
<dbReference type="PANTHER" id="PTHR31904:SF1">
    <property type="entry name" value="BYPASS OF STOP CODON PROTEIN 5-RELATED"/>
    <property type="match status" value="1"/>
</dbReference>
<sequence length="545" mass="58968">MPSPSSASMSSHYNSMQVFGTQISHKLATVSNYGKPSVDIILNNSHGTHGEYVTSYSTMDTIEGTVSIKADKDTRFEELEISFIGHSTAFVDRLTATPSVTGRTEATHRFLTLKQPIDEADLPCPRKLIAGKTYEFPFAFTVPQHLLPRACEHQVSNDHVRASHLMLPPSMGDPDLAGFGGSLLDDLAPDMARVTYSVKARLTHLREADNTISTLVSKMKKVRVKPVYEEQPPLNIHSSDSQYRLREEKKIKKGLFKGKLGTLVAECAQPRALVIPGARTVCEKPISTVAKLHLRFDPADEDATAAPPRLGSVTSKLKVQTYYASAPRRTFPSRDTIGFDLTQGVYVANVPLSTLCIGSAQWKKQSPSANPPSPANALDRRDSDDSGISDCSALSSTSSHNKVSDIPQPSKSYRGGSFYTATIIVPLTCPDNKNLLPTFHGCIISRVYALSLHISASNASALHLKVPIQVAAEGSDTGNANAMARSVEDASARDVDHMFVPRRVAPPSMQTTRTNSVATTDVGEDLPPQYGEFASGFGARAMVVA</sequence>
<organism evidence="3 4">
    <name type="scientific">Aaosphaeria arxii CBS 175.79</name>
    <dbReference type="NCBI Taxonomy" id="1450172"/>
    <lineage>
        <taxon>Eukaryota</taxon>
        <taxon>Fungi</taxon>
        <taxon>Dikarya</taxon>
        <taxon>Ascomycota</taxon>
        <taxon>Pezizomycotina</taxon>
        <taxon>Dothideomycetes</taxon>
        <taxon>Pleosporomycetidae</taxon>
        <taxon>Pleosporales</taxon>
        <taxon>Pleosporales incertae sedis</taxon>
        <taxon>Aaosphaeria</taxon>
    </lineage>
</organism>
<proteinExistence type="predicted"/>
<feature type="region of interest" description="Disordered" evidence="1">
    <location>
        <begin position="363"/>
        <end position="409"/>
    </location>
</feature>
<evidence type="ECO:0000313" key="3">
    <source>
        <dbReference type="EMBL" id="KAF2017753.1"/>
    </source>
</evidence>
<dbReference type="AlphaFoldDB" id="A0A6A5XXV3"/>
<reference evidence="3" key="1">
    <citation type="journal article" date="2020" name="Stud. Mycol.">
        <title>101 Dothideomycetes genomes: a test case for predicting lifestyles and emergence of pathogens.</title>
        <authorList>
            <person name="Haridas S."/>
            <person name="Albert R."/>
            <person name="Binder M."/>
            <person name="Bloem J."/>
            <person name="Labutti K."/>
            <person name="Salamov A."/>
            <person name="Andreopoulos B."/>
            <person name="Baker S."/>
            <person name="Barry K."/>
            <person name="Bills G."/>
            <person name="Bluhm B."/>
            <person name="Cannon C."/>
            <person name="Castanera R."/>
            <person name="Culley D."/>
            <person name="Daum C."/>
            <person name="Ezra D."/>
            <person name="Gonzalez J."/>
            <person name="Henrissat B."/>
            <person name="Kuo A."/>
            <person name="Liang C."/>
            <person name="Lipzen A."/>
            <person name="Lutzoni F."/>
            <person name="Magnuson J."/>
            <person name="Mondo S."/>
            <person name="Nolan M."/>
            <person name="Ohm R."/>
            <person name="Pangilinan J."/>
            <person name="Park H.-J."/>
            <person name="Ramirez L."/>
            <person name="Alfaro M."/>
            <person name="Sun H."/>
            <person name="Tritt A."/>
            <person name="Yoshinaga Y."/>
            <person name="Zwiers L.-H."/>
            <person name="Turgeon B."/>
            <person name="Goodwin S."/>
            <person name="Spatafora J."/>
            <person name="Crous P."/>
            <person name="Grigoriev I."/>
        </authorList>
    </citation>
    <scope>NUCLEOTIDE SEQUENCE</scope>
    <source>
        <strain evidence="3">CBS 175.79</strain>
    </source>
</reference>
<dbReference type="GeneID" id="54289236"/>
<evidence type="ECO:0000313" key="4">
    <source>
        <dbReference type="Proteomes" id="UP000799778"/>
    </source>
</evidence>
<dbReference type="EMBL" id="ML978068">
    <property type="protein sequence ID" value="KAF2017753.1"/>
    <property type="molecule type" value="Genomic_DNA"/>
</dbReference>
<dbReference type="RefSeq" id="XP_033386092.1">
    <property type="nucleotide sequence ID" value="XM_033531839.1"/>
</dbReference>
<dbReference type="OrthoDB" id="2283785at2759"/>
<gene>
    <name evidence="3" type="ORF">BU24DRAFT_460761</name>
</gene>
<feature type="compositionally biased region" description="Polar residues" evidence="1">
    <location>
        <begin position="393"/>
        <end position="409"/>
    </location>
</feature>